<keyword evidence="5 11" id="KW-0545">Nucleotide biosynthesis</keyword>
<evidence type="ECO:0000256" key="4">
    <source>
        <dbReference type="ARBA" id="ARBA00022679"/>
    </source>
</evidence>
<accession>A0A3N5API6</accession>
<dbReference type="NCBIfam" id="TIGR00041">
    <property type="entry name" value="DTMP_kinase"/>
    <property type="match status" value="1"/>
</dbReference>
<dbReference type="InterPro" id="IPR018094">
    <property type="entry name" value="Thymidylate_kinase"/>
</dbReference>
<protein>
    <recommendedName>
        <fullName evidence="3 11">Thymidylate kinase</fullName>
        <ecNumber evidence="2 11">2.7.4.9</ecNumber>
    </recommendedName>
    <alternativeName>
        <fullName evidence="11">dTMP kinase</fullName>
    </alternativeName>
</protein>
<evidence type="ECO:0000256" key="3">
    <source>
        <dbReference type="ARBA" id="ARBA00017144"/>
    </source>
</evidence>
<evidence type="ECO:0000256" key="2">
    <source>
        <dbReference type="ARBA" id="ARBA00012980"/>
    </source>
</evidence>
<dbReference type="EMBL" id="RKRE01000002">
    <property type="protein sequence ID" value="RPF47146.1"/>
    <property type="molecule type" value="Genomic_DNA"/>
</dbReference>
<comment type="catalytic activity">
    <reaction evidence="9 11">
        <text>dTMP + ATP = dTDP + ADP</text>
        <dbReference type="Rhea" id="RHEA:13517"/>
        <dbReference type="ChEBI" id="CHEBI:30616"/>
        <dbReference type="ChEBI" id="CHEBI:58369"/>
        <dbReference type="ChEBI" id="CHEBI:63528"/>
        <dbReference type="ChEBI" id="CHEBI:456216"/>
        <dbReference type="EC" id="2.7.4.9"/>
    </reaction>
</comment>
<dbReference type="GO" id="GO:0005524">
    <property type="term" value="F:ATP binding"/>
    <property type="evidence" value="ECO:0007669"/>
    <property type="project" value="UniProtKB-UniRule"/>
</dbReference>
<dbReference type="SUPFAM" id="SSF52540">
    <property type="entry name" value="P-loop containing nucleoside triphosphate hydrolases"/>
    <property type="match status" value="1"/>
</dbReference>
<dbReference type="GO" id="GO:0006233">
    <property type="term" value="P:dTDP biosynthetic process"/>
    <property type="evidence" value="ECO:0007669"/>
    <property type="project" value="InterPro"/>
</dbReference>
<dbReference type="FunFam" id="3.40.50.300:FF:000225">
    <property type="entry name" value="Thymidylate kinase"/>
    <property type="match status" value="1"/>
</dbReference>
<comment type="function">
    <text evidence="10 11">Phosphorylation of dTMP to form dTDP in both de novo and salvage pathways of dTTP synthesis.</text>
</comment>
<name>A0A3N5API6_9THEO</name>
<feature type="domain" description="Thymidylate kinase-like" evidence="12">
    <location>
        <begin position="7"/>
        <end position="195"/>
    </location>
</feature>
<dbReference type="CDD" id="cd01672">
    <property type="entry name" value="TMPK"/>
    <property type="match status" value="1"/>
</dbReference>
<evidence type="ECO:0000256" key="11">
    <source>
        <dbReference type="HAMAP-Rule" id="MF_00165"/>
    </source>
</evidence>
<evidence type="ECO:0000256" key="7">
    <source>
        <dbReference type="ARBA" id="ARBA00022777"/>
    </source>
</evidence>
<dbReference type="OrthoDB" id="9774907at2"/>
<comment type="caution">
    <text evidence="13">The sequence shown here is derived from an EMBL/GenBank/DDBJ whole genome shotgun (WGS) entry which is preliminary data.</text>
</comment>
<evidence type="ECO:0000313" key="13">
    <source>
        <dbReference type="EMBL" id="RPF47146.1"/>
    </source>
</evidence>
<dbReference type="GO" id="GO:0006227">
    <property type="term" value="P:dUDP biosynthetic process"/>
    <property type="evidence" value="ECO:0007669"/>
    <property type="project" value="TreeGrafter"/>
</dbReference>
<evidence type="ECO:0000256" key="6">
    <source>
        <dbReference type="ARBA" id="ARBA00022741"/>
    </source>
</evidence>
<dbReference type="GO" id="GO:0004798">
    <property type="term" value="F:dTMP kinase activity"/>
    <property type="evidence" value="ECO:0007669"/>
    <property type="project" value="UniProtKB-UniRule"/>
</dbReference>
<dbReference type="GO" id="GO:0006235">
    <property type="term" value="P:dTTP biosynthetic process"/>
    <property type="evidence" value="ECO:0007669"/>
    <property type="project" value="UniProtKB-UniRule"/>
</dbReference>
<evidence type="ECO:0000256" key="5">
    <source>
        <dbReference type="ARBA" id="ARBA00022727"/>
    </source>
</evidence>
<dbReference type="GO" id="GO:0005829">
    <property type="term" value="C:cytosol"/>
    <property type="evidence" value="ECO:0007669"/>
    <property type="project" value="TreeGrafter"/>
</dbReference>
<evidence type="ECO:0000313" key="14">
    <source>
        <dbReference type="Proteomes" id="UP000282654"/>
    </source>
</evidence>
<organism evidence="13 14">
    <name type="scientific">Thermodesulfitimonas autotrophica</name>
    <dbReference type="NCBI Taxonomy" id="1894989"/>
    <lineage>
        <taxon>Bacteria</taxon>
        <taxon>Bacillati</taxon>
        <taxon>Bacillota</taxon>
        <taxon>Clostridia</taxon>
        <taxon>Thermoanaerobacterales</taxon>
        <taxon>Thermoanaerobacteraceae</taxon>
        <taxon>Thermodesulfitimonas</taxon>
    </lineage>
</organism>
<gene>
    <name evidence="11" type="primary">tmk</name>
    <name evidence="13" type="ORF">EDD75_1422</name>
</gene>
<evidence type="ECO:0000256" key="8">
    <source>
        <dbReference type="ARBA" id="ARBA00022840"/>
    </source>
</evidence>
<dbReference type="HAMAP" id="MF_00165">
    <property type="entry name" value="Thymidylate_kinase"/>
    <property type="match status" value="1"/>
</dbReference>
<reference evidence="13 14" key="1">
    <citation type="submission" date="2018-11" db="EMBL/GenBank/DDBJ databases">
        <title>Genomic Encyclopedia of Type Strains, Phase IV (KMG-IV): sequencing the most valuable type-strain genomes for metagenomic binning, comparative biology and taxonomic classification.</title>
        <authorList>
            <person name="Goeker M."/>
        </authorList>
    </citation>
    <scope>NUCLEOTIDE SEQUENCE [LARGE SCALE GENOMIC DNA]</scope>
    <source>
        <strain evidence="13 14">DSM 102936</strain>
    </source>
</reference>
<dbReference type="RefSeq" id="WP_123930027.1">
    <property type="nucleotide sequence ID" value="NZ_RKRE01000002.1"/>
</dbReference>
<keyword evidence="14" id="KW-1185">Reference proteome</keyword>
<dbReference type="InterPro" id="IPR027417">
    <property type="entry name" value="P-loop_NTPase"/>
</dbReference>
<dbReference type="AlphaFoldDB" id="A0A3N5API6"/>
<evidence type="ECO:0000256" key="10">
    <source>
        <dbReference type="ARBA" id="ARBA00057735"/>
    </source>
</evidence>
<keyword evidence="7 11" id="KW-0418">Kinase</keyword>
<sequence>MGFFISFEGIDGAGKSTQVQRLARRLAALGFDVVTVREPGGTPLGETLREILRNPVREMDPRAEACLYAAARAELVDRVILPALRAGKVVLADRFTDSTLAYQGAGRGLSVELLSALNAFVTQGLSPDCTVIIDLPVAAALARVGAPGERDRMERLGPAFFSRVREYYLHLAGQDPTRYLVVDGGRAPEAVEAEIFRLVKEALGRCTR</sequence>
<evidence type="ECO:0000256" key="9">
    <source>
        <dbReference type="ARBA" id="ARBA00048743"/>
    </source>
</evidence>
<keyword evidence="8 11" id="KW-0067">ATP-binding</keyword>
<keyword evidence="4 11" id="KW-0808">Transferase</keyword>
<dbReference type="PANTHER" id="PTHR10344:SF4">
    <property type="entry name" value="UMP-CMP KINASE 2, MITOCHONDRIAL"/>
    <property type="match status" value="1"/>
</dbReference>
<dbReference type="Proteomes" id="UP000282654">
    <property type="component" value="Unassembled WGS sequence"/>
</dbReference>
<feature type="binding site" evidence="11">
    <location>
        <begin position="9"/>
        <end position="16"/>
    </location>
    <ligand>
        <name>ATP</name>
        <dbReference type="ChEBI" id="CHEBI:30616"/>
    </ligand>
</feature>
<dbReference type="InterPro" id="IPR039430">
    <property type="entry name" value="Thymidylate_kin-like_dom"/>
</dbReference>
<keyword evidence="6 11" id="KW-0547">Nucleotide-binding</keyword>
<dbReference type="PANTHER" id="PTHR10344">
    <property type="entry name" value="THYMIDYLATE KINASE"/>
    <property type="match status" value="1"/>
</dbReference>
<proteinExistence type="inferred from homology"/>
<evidence type="ECO:0000256" key="1">
    <source>
        <dbReference type="ARBA" id="ARBA00009776"/>
    </source>
</evidence>
<dbReference type="Gene3D" id="3.40.50.300">
    <property type="entry name" value="P-loop containing nucleotide triphosphate hydrolases"/>
    <property type="match status" value="1"/>
</dbReference>
<dbReference type="Pfam" id="PF02223">
    <property type="entry name" value="Thymidylate_kin"/>
    <property type="match status" value="1"/>
</dbReference>
<dbReference type="EC" id="2.7.4.9" evidence="2 11"/>
<evidence type="ECO:0000259" key="12">
    <source>
        <dbReference type="Pfam" id="PF02223"/>
    </source>
</evidence>
<comment type="similarity">
    <text evidence="1 11">Belongs to the thymidylate kinase family.</text>
</comment>